<feature type="transmembrane region" description="Helical" evidence="8">
    <location>
        <begin position="182"/>
        <end position="201"/>
    </location>
</feature>
<evidence type="ECO:0000256" key="7">
    <source>
        <dbReference type="PIRSR" id="PIRSR600715-1"/>
    </source>
</evidence>
<name>A0AAW3FBB1_9BACT</name>
<keyword evidence="4 8" id="KW-0812">Transmembrane</keyword>
<keyword evidence="3 9" id="KW-0808">Transferase</keyword>
<dbReference type="Proteomes" id="UP000029533">
    <property type="component" value="Unassembled WGS sequence"/>
</dbReference>
<dbReference type="GO" id="GO:0046872">
    <property type="term" value="F:metal ion binding"/>
    <property type="evidence" value="ECO:0007669"/>
    <property type="project" value="UniProtKB-KW"/>
</dbReference>
<evidence type="ECO:0000313" key="10">
    <source>
        <dbReference type="Proteomes" id="UP000029533"/>
    </source>
</evidence>
<dbReference type="RefSeq" id="WP_036871542.1">
    <property type="nucleotide sequence ID" value="NZ_JRNJ01000108.1"/>
</dbReference>
<gene>
    <name evidence="9" type="ORF">HMPREF2132_12805</name>
</gene>
<dbReference type="GO" id="GO:0016780">
    <property type="term" value="F:phosphotransferase activity, for other substituted phosphate groups"/>
    <property type="evidence" value="ECO:0007669"/>
    <property type="project" value="InterPro"/>
</dbReference>
<protein>
    <submittedName>
        <fullName evidence="9">UDP-GlcNAc:UDP-phosphate GlcNAc-1-phosphate transferase</fullName>
    </submittedName>
</protein>
<evidence type="ECO:0000256" key="1">
    <source>
        <dbReference type="ARBA" id="ARBA00004651"/>
    </source>
</evidence>
<dbReference type="PANTHER" id="PTHR22926">
    <property type="entry name" value="PHOSPHO-N-ACETYLMURAMOYL-PENTAPEPTIDE-TRANSFERASE"/>
    <property type="match status" value="1"/>
</dbReference>
<feature type="transmembrane region" description="Helical" evidence="8">
    <location>
        <begin position="6"/>
        <end position="28"/>
    </location>
</feature>
<evidence type="ECO:0000256" key="8">
    <source>
        <dbReference type="SAM" id="Phobius"/>
    </source>
</evidence>
<feature type="transmembrane region" description="Helical" evidence="8">
    <location>
        <begin position="279"/>
        <end position="303"/>
    </location>
</feature>
<feature type="transmembrane region" description="Helical" evidence="8">
    <location>
        <begin position="148"/>
        <end position="167"/>
    </location>
</feature>
<comment type="cofactor">
    <cofactor evidence="7">
        <name>Mg(2+)</name>
        <dbReference type="ChEBI" id="CHEBI:18420"/>
    </cofactor>
</comment>
<keyword evidence="7" id="KW-0460">Magnesium</keyword>
<feature type="transmembrane region" description="Helical" evidence="8">
    <location>
        <begin position="92"/>
        <end position="114"/>
    </location>
</feature>
<comment type="subcellular location">
    <subcellularLocation>
        <location evidence="1">Cell membrane</location>
        <topology evidence="1">Multi-pass membrane protein</topology>
    </subcellularLocation>
</comment>
<keyword evidence="2" id="KW-1003">Cell membrane</keyword>
<evidence type="ECO:0000256" key="3">
    <source>
        <dbReference type="ARBA" id="ARBA00022679"/>
    </source>
</evidence>
<feature type="transmembrane region" description="Helical" evidence="8">
    <location>
        <begin position="64"/>
        <end position="80"/>
    </location>
</feature>
<keyword evidence="7" id="KW-0479">Metal-binding</keyword>
<feature type="transmembrane region" description="Helical" evidence="8">
    <location>
        <begin position="208"/>
        <end position="230"/>
    </location>
</feature>
<evidence type="ECO:0000256" key="4">
    <source>
        <dbReference type="ARBA" id="ARBA00022692"/>
    </source>
</evidence>
<dbReference type="GO" id="GO:0071555">
    <property type="term" value="P:cell wall organization"/>
    <property type="evidence" value="ECO:0007669"/>
    <property type="project" value="TreeGrafter"/>
</dbReference>
<feature type="transmembrane region" description="Helical" evidence="8">
    <location>
        <begin position="40"/>
        <end position="58"/>
    </location>
</feature>
<dbReference type="PANTHER" id="PTHR22926:SF3">
    <property type="entry name" value="UNDECAPRENYL-PHOSPHATE ALPHA-N-ACETYLGLUCOSAMINYL 1-PHOSPHATE TRANSFERASE"/>
    <property type="match status" value="1"/>
</dbReference>
<dbReference type="AlphaFoldDB" id="A0AAW3FBB1"/>
<keyword evidence="6 8" id="KW-0472">Membrane</keyword>
<dbReference type="EMBL" id="JRNJ01000108">
    <property type="protein sequence ID" value="KGF24303.1"/>
    <property type="molecule type" value="Genomic_DNA"/>
</dbReference>
<evidence type="ECO:0000256" key="2">
    <source>
        <dbReference type="ARBA" id="ARBA00022475"/>
    </source>
</evidence>
<sequence>MLQIAIIFLSLFILEVLYFKVADYFNIIDKPSERGSSKFITLRGGGIIFYISALIWFIFYGREYWLFFTGLSIVSILSFVDDIHSLSARLRLPLQFIGMLLLLFQLILGNNSIIDINSSGFFTIVLILVLGLVICTGAMNVFNFMDGINGITGGYSLIVLSAILFILDRETLLGQSSEVETIVSLLKIVLSAALVFCFFNFRSRAKCFAGDVGSVSIAFIILFTLGYIVINTGDLSWLSFLVVYGVDGCLTILHRIMLHENISQPHRKHLFQIMANELKIPHVIVSLVYMVVQLLCCIWYIMYPGYLTLLFQIIILSIIYILFMRKFFKLHKRALK</sequence>
<evidence type="ECO:0000256" key="6">
    <source>
        <dbReference type="ARBA" id="ARBA00023136"/>
    </source>
</evidence>
<keyword evidence="5 8" id="KW-1133">Transmembrane helix</keyword>
<reference evidence="9 10" key="1">
    <citation type="submission" date="2014-07" db="EMBL/GenBank/DDBJ databases">
        <authorList>
            <person name="McCorrison J."/>
            <person name="Sanka R."/>
            <person name="Torralba M."/>
            <person name="Gillis M."/>
            <person name="Haft D.H."/>
            <person name="Methe B."/>
            <person name="Sutton G."/>
            <person name="Nelson K.E."/>
        </authorList>
    </citation>
    <scope>NUCLEOTIDE SEQUENCE [LARGE SCALE GENOMIC DNA]</scope>
    <source>
        <strain evidence="9 10">DNF00424</strain>
    </source>
</reference>
<evidence type="ECO:0000313" key="9">
    <source>
        <dbReference type="EMBL" id="KGF24303.1"/>
    </source>
</evidence>
<feature type="binding site" evidence="7">
    <location>
        <position position="143"/>
    </location>
    <ligand>
        <name>Mg(2+)</name>
        <dbReference type="ChEBI" id="CHEBI:18420"/>
    </ligand>
</feature>
<dbReference type="InterPro" id="IPR000715">
    <property type="entry name" value="Glycosyl_transferase_4"/>
</dbReference>
<dbReference type="GO" id="GO:0005886">
    <property type="term" value="C:plasma membrane"/>
    <property type="evidence" value="ECO:0007669"/>
    <property type="project" value="UniProtKB-SubCell"/>
</dbReference>
<dbReference type="GO" id="GO:0009103">
    <property type="term" value="P:lipopolysaccharide biosynthetic process"/>
    <property type="evidence" value="ECO:0007669"/>
    <property type="project" value="TreeGrafter"/>
</dbReference>
<dbReference type="Pfam" id="PF00953">
    <property type="entry name" value="Glycos_transf_4"/>
    <property type="match status" value="1"/>
</dbReference>
<evidence type="ECO:0000256" key="5">
    <source>
        <dbReference type="ARBA" id="ARBA00022989"/>
    </source>
</evidence>
<comment type="caution">
    <text evidence="9">The sequence shown here is derived from an EMBL/GenBank/DDBJ whole genome shotgun (WGS) entry which is preliminary data.</text>
</comment>
<accession>A0AAW3FBB1</accession>
<dbReference type="GO" id="GO:0044038">
    <property type="term" value="P:cell wall macromolecule biosynthetic process"/>
    <property type="evidence" value="ECO:0007669"/>
    <property type="project" value="TreeGrafter"/>
</dbReference>
<proteinExistence type="predicted"/>
<feature type="transmembrane region" description="Helical" evidence="8">
    <location>
        <begin position="120"/>
        <end position="141"/>
    </location>
</feature>
<feature type="transmembrane region" description="Helical" evidence="8">
    <location>
        <begin position="309"/>
        <end position="328"/>
    </location>
</feature>
<organism evidence="9 10">
    <name type="scientific">Prevotella histicola JCM 15637 = DNF00424</name>
    <dbReference type="NCBI Taxonomy" id="1236504"/>
    <lineage>
        <taxon>Bacteria</taxon>
        <taxon>Pseudomonadati</taxon>
        <taxon>Bacteroidota</taxon>
        <taxon>Bacteroidia</taxon>
        <taxon>Bacteroidales</taxon>
        <taxon>Prevotellaceae</taxon>
        <taxon>Prevotella</taxon>
    </lineage>
</organism>
<feature type="transmembrane region" description="Helical" evidence="8">
    <location>
        <begin position="236"/>
        <end position="258"/>
    </location>
</feature>
<feature type="binding site" evidence="7">
    <location>
        <position position="211"/>
    </location>
    <ligand>
        <name>Mg(2+)</name>
        <dbReference type="ChEBI" id="CHEBI:18420"/>
    </ligand>
</feature>